<evidence type="ECO:0000313" key="1">
    <source>
        <dbReference type="EMBL" id="GGF51730.1"/>
    </source>
</evidence>
<sequence>MNKQKNDIAGQIKEFKRRLKSQMPHVRKEILVYEKNTALGIQKKQPKPSPQFKY</sequence>
<gene>
    <name evidence="1" type="ORF">GCM10011339_45350</name>
</gene>
<dbReference type="Proteomes" id="UP000647339">
    <property type="component" value="Unassembled WGS sequence"/>
</dbReference>
<evidence type="ECO:0000313" key="2">
    <source>
        <dbReference type="Proteomes" id="UP000647339"/>
    </source>
</evidence>
<proteinExistence type="predicted"/>
<accession>A0ABQ1VBG3</accession>
<protein>
    <submittedName>
        <fullName evidence="1">Uncharacterized protein</fullName>
    </submittedName>
</protein>
<comment type="caution">
    <text evidence="1">The sequence shown here is derived from an EMBL/GenBank/DDBJ whole genome shotgun (WGS) entry which is preliminary data.</text>
</comment>
<organism evidence="1 2">
    <name type="scientific">Echinicola rosea</name>
    <dbReference type="NCBI Taxonomy" id="1807691"/>
    <lineage>
        <taxon>Bacteria</taxon>
        <taxon>Pseudomonadati</taxon>
        <taxon>Bacteroidota</taxon>
        <taxon>Cytophagia</taxon>
        <taxon>Cytophagales</taxon>
        <taxon>Cyclobacteriaceae</taxon>
        <taxon>Echinicola</taxon>
    </lineage>
</organism>
<keyword evidence="2" id="KW-1185">Reference proteome</keyword>
<reference evidence="2" key="1">
    <citation type="journal article" date="2019" name="Int. J. Syst. Evol. Microbiol.">
        <title>The Global Catalogue of Microorganisms (GCM) 10K type strain sequencing project: providing services to taxonomists for standard genome sequencing and annotation.</title>
        <authorList>
            <consortium name="The Broad Institute Genomics Platform"/>
            <consortium name="The Broad Institute Genome Sequencing Center for Infectious Disease"/>
            <person name="Wu L."/>
            <person name="Ma J."/>
        </authorList>
    </citation>
    <scope>NUCLEOTIDE SEQUENCE [LARGE SCALE GENOMIC DNA]</scope>
    <source>
        <strain evidence="2">CGMCC 1.15407</strain>
    </source>
</reference>
<name>A0ABQ1VBG3_9BACT</name>
<dbReference type="EMBL" id="BMIU01000042">
    <property type="protein sequence ID" value="GGF51730.1"/>
    <property type="molecule type" value="Genomic_DNA"/>
</dbReference>